<dbReference type="GO" id="GO:0000398">
    <property type="term" value="P:mRNA splicing, via spliceosome"/>
    <property type="evidence" value="ECO:0007669"/>
    <property type="project" value="InterPro"/>
</dbReference>
<evidence type="ECO:0000313" key="17">
    <source>
        <dbReference type="EMBL" id="KAF5893667.1"/>
    </source>
</evidence>
<keyword evidence="7" id="KW-0863">Zinc-finger</keyword>
<feature type="region of interest" description="Disordered" evidence="13">
    <location>
        <begin position="1116"/>
        <end position="1235"/>
    </location>
</feature>
<feature type="domain" description="Ras-GEF" evidence="14">
    <location>
        <begin position="723"/>
        <end position="956"/>
    </location>
</feature>
<feature type="coiled-coil region" evidence="12">
    <location>
        <begin position="330"/>
        <end position="364"/>
    </location>
</feature>
<comment type="caution">
    <text evidence="17">The sequence shown here is derived from an EMBL/GenBank/DDBJ whole genome shotgun (WGS) entry which is preliminary data.</text>
</comment>
<feature type="compositionally biased region" description="Basic and acidic residues" evidence="13">
    <location>
        <begin position="219"/>
        <end position="251"/>
    </location>
</feature>
<organism evidence="17 18">
    <name type="scientific">Clarias magur</name>
    <name type="common">Asian catfish</name>
    <name type="synonym">Macropteronotus magur</name>
    <dbReference type="NCBI Taxonomy" id="1594786"/>
    <lineage>
        <taxon>Eukaryota</taxon>
        <taxon>Metazoa</taxon>
        <taxon>Chordata</taxon>
        <taxon>Craniata</taxon>
        <taxon>Vertebrata</taxon>
        <taxon>Euteleostomi</taxon>
        <taxon>Actinopterygii</taxon>
        <taxon>Neopterygii</taxon>
        <taxon>Teleostei</taxon>
        <taxon>Ostariophysi</taxon>
        <taxon>Siluriformes</taxon>
        <taxon>Clariidae</taxon>
        <taxon>Clarias</taxon>
    </lineage>
</organism>
<dbReference type="EMBL" id="QNUK01000420">
    <property type="protein sequence ID" value="KAF5893667.1"/>
    <property type="molecule type" value="Genomic_DNA"/>
</dbReference>
<dbReference type="Gene3D" id="1.10.238.10">
    <property type="entry name" value="EF-hand"/>
    <property type="match status" value="1"/>
</dbReference>
<dbReference type="PROSITE" id="PS50009">
    <property type="entry name" value="RASGEF_CAT"/>
    <property type="match status" value="1"/>
</dbReference>
<evidence type="ECO:0000256" key="4">
    <source>
        <dbReference type="ARBA" id="ARBA00022658"/>
    </source>
</evidence>
<feature type="compositionally biased region" description="Polar residues" evidence="13">
    <location>
        <begin position="1116"/>
        <end position="1133"/>
    </location>
</feature>
<keyword evidence="6" id="KW-0677">Repeat</keyword>
<dbReference type="InterPro" id="IPR036964">
    <property type="entry name" value="RASGEF_cat_dom_sf"/>
</dbReference>
<keyword evidence="5" id="KW-0479">Metal-binding</keyword>
<feature type="compositionally biased region" description="Basic and acidic residues" evidence="13">
    <location>
        <begin position="60"/>
        <end position="84"/>
    </location>
</feature>
<feature type="region of interest" description="Disordered" evidence="13">
    <location>
        <begin position="118"/>
        <end position="251"/>
    </location>
</feature>
<dbReference type="InterPro" id="IPR020454">
    <property type="entry name" value="DAG/PE-bd"/>
</dbReference>
<dbReference type="FunFam" id="3.30.60.20:FF:000023">
    <property type="entry name" value="RAS guanyl-releasing protein 1 isoform X1"/>
    <property type="match status" value="1"/>
</dbReference>
<dbReference type="InterPro" id="IPR012890">
    <property type="entry name" value="GCFC2-like"/>
</dbReference>
<dbReference type="PANTHER" id="PTHR12214">
    <property type="entry name" value="GC-RICH SEQUENCE DNA-BINDING FACTOR"/>
    <property type="match status" value="1"/>
</dbReference>
<feature type="compositionally biased region" description="Basic residues" evidence="13">
    <location>
        <begin position="1"/>
        <end position="11"/>
    </location>
</feature>
<dbReference type="GO" id="GO:0003677">
    <property type="term" value="F:DNA binding"/>
    <property type="evidence" value="ECO:0007669"/>
    <property type="project" value="InterPro"/>
</dbReference>
<dbReference type="FunFam" id="1.10.238.10:FF:000051">
    <property type="entry name" value="Ras guanyl-releasing protein 3 isoform 1"/>
    <property type="match status" value="1"/>
</dbReference>
<dbReference type="SUPFAM" id="SSF47473">
    <property type="entry name" value="EF-hand"/>
    <property type="match status" value="1"/>
</dbReference>
<evidence type="ECO:0000256" key="1">
    <source>
        <dbReference type="ARBA" id="ARBA00004123"/>
    </source>
</evidence>
<protein>
    <submittedName>
        <fullName evidence="17">RAS guanyl-releasing protein 1-like</fullName>
    </submittedName>
</protein>
<dbReference type="Gene3D" id="1.10.840.10">
    <property type="entry name" value="Ras guanine-nucleotide exchange factors catalytic domain"/>
    <property type="match status" value="1"/>
</dbReference>
<name>A0A8J4U8E3_CLAMG</name>
<evidence type="ECO:0000256" key="5">
    <source>
        <dbReference type="ARBA" id="ARBA00022723"/>
    </source>
</evidence>
<dbReference type="OrthoDB" id="546434at2759"/>
<keyword evidence="9" id="KW-0106">Calcium</keyword>
<dbReference type="PROSITE" id="PS50222">
    <property type="entry name" value="EF_HAND_2"/>
    <property type="match status" value="2"/>
</dbReference>
<dbReference type="AlphaFoldDB" id="A0A8J4U8E3"/>
<feature type="compositionally biased region" description="Low complexity" evidence="13">
    <location>
        <begin position="163"/>
        <end position="175"/>
    </location>
</feature>
<dbReference type="Pfam" id="PF07842">
    <property type="entry name" value="GCFC"/>
    <property type="match status" value="1"/>
</dbReference>
<keyword evidence="12" id="KW-0175">Coiled coil</keyword>
<evidence type="ECO:0000259" key="16">
    <source>
        <dbReference type="PROSITE" id="PS50222"/>
    </source>
</evidence>
<dbReference type="PANTHER" id="PTHR12214:SF4">
    <property type="entry name" value="INTRON LARGE COMPLEX COMPONENT GCFC2"/>
    <property type="match status" value="1"/>
</dbReference>
<dbReference type="InterPro" id="IPR022783">
    <property type="entry name" value="GCFC_dom"/>
</dbReference>
<evidence type="ECO:0000256" key="6">
    <source>
        <dbReference type="ARBA" id="ARBA00022737"/>
    </source>
</evidence>
<sequence length="1235" mass="140583">MFNKKARRNFRQRRDDSSEEDEKEQVGESVREAEVHSVKQLSARRGISCSSKPSNTPPHRGTESSPEHTQEPETSHTQTKESKKSSQKSQTLSFLDEKEGVGEGDFKLKRIVNKAVVFQARKKEDSPVKVTTSQQDVEDIKHKEQSESSSAEDMSPDSDDETNSTASSSSSSIESFKTKTVNIPNAEKIRAAKEQRRRARAQRDYIPLEADQGNDVEDGDRVQDESNGEHCSDDEPDDHERRIEFAPKPKTLRERMTEKMGSGSEGSFSDSQDEDQHLWEEQQIGKGVKRHQKQIGNDFKPLRRKKMFDIPKTLSPVSIDIVKKRITGKLESLKEVQRAHEAELRRMQQDLESARSAVENLETHPADSQLLFYRNMNTFTQNLVECLAEKMQLINSVELDMHNLYIDQEEALLCQRRNAVQERSRHLQELTYSTNPPSNGEALGKTNTAQDSELLKEECGSIPADLGPTAEQEAELQSKRKEILKRSEEIFADVQDDFSDVKKILSRFNEWRVSFPESYTNAYISLCLPKLLAPLIRHQLIDWNPLKAEGEDFEALPWYAAVEKFCHGQGYEECENADEKTLPAIVEKAILPKIRGFVELVWDPLSLNQSRCLTSLCKRIQEDYSVFDGEQSKPVKAFLEAVIQRIRSAVDNDVFIPLYPKSYLDDKTSPQFQFQNQQFWSAVKLLGNVALWDGLIAQDVLKELMLDKLLNRYLMMTLLNESNAQHVIQKSKKGRQSVVSQIQSENQDYQKYIRNECLSENPTMERSIALCNGISQWVQLMVLSRPTPQLRAEVFTKFIYVAQNLHQMQNFNSLMAVVGGLCHTSISRLKDTCTHVPHETTKVLNEMTDLLSSSRNYENYRQAYSKSTGFKIPILGVHLKDLIAVNEAMTDYVDNGKINVQKLQALYNHINELIQLQQNPPLLDANKDLVHLLTLSLDLYYTEDEIYELSYAREPRNHRAPPSTPYRPPVVVDWASGVAPKPDPKTISKHVQRMVDSVFMNYDHDERGFISQEDFEKIAASFPFSFCVTDKDKDGFISRDEITAYFMRASVICSKLGLGFSHNFQEATYMRPTFCDNCSGFLWGVIKQGYRCRDCGMNCHKSCKEQVAFECKKNAKPSSSADWSPPSNTPDTSTRGHDDETRFVYPPTATTDNSERHKQFSPGTGPRTIMVHRSTQTDGPSSSSHVQSSLLSPSGLFRTPCPSPVPQRKRVCANKTPNPVNPAEENKPTYEALEK</sequence>
<comment type="subcellular location">
    <subcellularLocation>
        <location evidence="1">Nucleus</location>
    </subcellularLocation>
</comment>
<comment type="similarity">
    <text evidence="2">Belongs to the RASGRP family.</text>
</comment>
<evidence type="ECO:0000256" key="3">
    <source>
        <dbReference type="ARBA" id="ARBA00010801"/>
    </source>
</evidence>
<feature type="domain" description="Phorbol-ester/DAG-type" evidence="15">
    <location>
        <begin position="1061"/>
        <end position="1111"/>
    </location>
</feature>
<dbReference type="SMART" id="SM00109">
    <property type="entry name" value="C1"/>
    <property type="match status" value="1"/>
</dbReference>
<comment type="similarity">
    <text evidence="3">Belongs to the GCF family.</text>
</comment>
<feature type="compositionally biased region" description="Basic and acidic residues" evidence="13">
    <location>
        <begin position="1224"/>
        <end position="1235"/>
    </location>
</feature>
<dbReference type="CDD" id="cd00155">
    <property type="entry name" value="RasGEF"/>
    <property type="match status" value="1"/>
</dbReference>
<dbReference type="PROSITE" id="PS50081">
    <property type="entry name" value="ZF_DAG_PE_2"/>
    <property type="match status" value="1"/>
</dbReference>
<evidence type="ECO:0000256" key="9">
    <source>
        <dbReference type="ARBA" id="ARBA00022837"/>
    </source>
</evidence>
<evidence type="ECO:0000259" key="14">
    <source>
        <dbReference type="PROSITE" id="PS50009"/>
    </source>
</evidence>
<evidence type="ECO:0000256" key="13">
    <source>
        <dbReference type="SAM" id="MobiDB-lite"/>
    </source>
</evidence>
<dbReference type="GO" id="GO:0008270">
    <property type="term" value="F:zinc ion binding"/>
    <property type="evidence" value="ECO:0007669"/>
    <property type="project" value="UniProtKB-KW"/>
</dbReference>
<evidence type="ECO:0000256" key="8">
    <source>
        <dbReference type="ARBA" id="ARBA00022833"/>
    </source>
</evidence>
<dbReference type="GO" id="GO:0005085">
    <property type="term" value="F:guanyl-nucleotide exchange factor activity"/>
    <property type="evidence" value="ECO:0007669"/>
    <property type="project" value="UniProtKB-KW"/>
</dbReference>
<dbReference type="InterPro" id="IPR023578">
    <property type="entry name" value="Ras_GEF_dom_sf"/>
</dbReference>
<dbReference type="InterPro" id="IPR002048">
    <property type="entry name" value="EF_hand_dom"/>
</dbReference>
<feature type="region of interest" description="Disordered" evidence="13">
    <location>
        <begin position="1"/>
        <end position="106"/>
    </location>
</feature>
<dbReference type="Proteomes" id="UP000727407">
    <property type="component" value="Unassembled WGS sequence"/>
</dbReference>
<proteinExistence type="inferred from homology"/>
<accession>A0A8J4U8E3</accession>
<reference evidence="17" key="1">
    <citation type="submission" date="2020-07" db="EMBL/GenBank/DDBJ databases">
        <title>Clarias magur genome sequencing, assembly and annotation.</title>
        <authorList>
            <person name="Kushwaha B."/>
            <person name="Kumar R."/>
            <person name="Das P."/>
            <person name="Joshi C.G."/>
            <person name="Kumar D."/>
            <person name="Nagpure N.S."/>
            <person name="Pandey M."/>
            <person name="Agarwal S."/>
            <person name="Srivastava S."/>
            <person name="Singh M."/>
            <person name="Sahoo L."/>
            <person name="Jayasankar P."/>
            <person name="Meher P.K."/>
            <person name="Koringa P.G."/>
            <person name="Iquebal M.A."/>
            <person name="Das S.P."/>
            <person name="Bit A."/>
            <person name="Patnaik S."/>
            <person name="Patel N."/>
            <person name="Shah T.M."/>
            <person name="Hinsu A."/>
            <person name="Jena J.K."/>
        </authorList>
    </citation>
    <scope>NUCLEOTIDE SEQUENCE</scope>
    <source>
        <strain evidence="17">CIFAMagur01</strain>
        <tissue evidence="17">Testis</tissue>
    </source>
</reference>
<dbReference type="InterPro" id="IPR046349">
    <property type="entry name" value="C1-like_sf"/>
</dbReference>
<keyword evidence="4 11" id="KW-0344">Guanine-nucleotide releasing factor</keyword>
<dbReference type="InterPro" id="IPR001895">
    <property type="entry name" value="RASGEF_cat_dom"/>
</dbReference>
<feature type="non-terminal residue" evidence="17">
    <location>
        <position position="1235"/>
    </location>
</feature>
<dbReference type="Pfam" id="PF00617">
    <property type="entry name" value="RasGEF"/>
    <property type="match status" value="1"/>
</dbReference>
<dbReference type="GO" id="GO:0007264">
    <property type="term" value="P:small GTPase-mediated signal transduction"/>
    <property type="evidence" value="ECO:0007669"/>
    <property type="project" value="InterPro"/>
</dbReference>
<gene>
    <name evidence="17" type="ORF">DAT39_016627</name>
</gene>
<evidence type="ECO:0000256" key="10">
    <source>
        <dbReference type="ARBA" id="ARBA00023242"/>
    </source>
</evidence>
<dbReference type="SUPFAM" id="SSF57889">
    <property type="entry name" value="Cysteine-rich domain"/>
    <property type="match status" value="1"/>
</dbReference>
<feature type="domain" description="EF-hand" evidence="16">
    <location>
        <begin position="990"/>
        <end position="1025"/>
    </location>
</feature>
<evidence type="ECO:0000259" key="15">
    <source>
        <dbReference type="PROSITE" id="PS50081"/>
    </source>
</evidence>
<keyword evidence="10" id="KW-0539">Nucleus</keyword>
<dbReference type="PROSITE" id="PS00018">
    <property type="entry name" value="EF_HAND_1"/>
    <property type="match status" value="1"/>
</dbReference>
<feature type="domain" description="EF-hand" evidence="16">
    <location>
        <begin position="1030"/>
        <end position="1052"/>
    </location>
</feature>
<dbReference type="PRINTS" id="PR00008">
    <property type="entry name" value="DAGPEDOMAIN"/>
</dbReference>
<dbReference type="GO" id="GO:0005634">
    <property type="term" value="C:nucleus"/>
    <property type="evidence" value="ECO:0007669"/>
    <property type="project" value="UniProtKB-SubCell"/>
</dbReference>
<dbReference type="Gene3D" id="3.30.60.20">
    <property type="match status" value="1"/>
</dbReference>
<dbReference type="FunFam" id="1.10.840.10:FF:000003">
    <property type="entry name" value="Ras guanyl-releasing protein 3 isoform 1"/>
    <property type="match status" value="1"/>
</dbReference>
<feature type="compositionally biased region" description="Basic and acidic residues" evidence="13">
    <location>
        <begin position="95"/>
        <end position="106"/>
    </location>
</feature>
<dbReference type="Pfam" id="PF00130">
    <property type="entry name" value="C1_1"/>
    <property type="match status" value="1"/>
</dbReference>
<dbReference type="GO" id="GO:0005509">
    <property type="term" value="F:calcium ion binding"/>
    <property type="evidence" value="ECO:0007669"/>
    <property type="project" value="InterPro"/>
</dbReference>
<evidence type="ECO:0000313" key="18">
    <source>
        <dbReference type="Proteomes" id="UP000727407"/>
    </source>
</evidence>
<evidence type="ECO:0000256" key="7">
    <source>
        <dbReference type="ARBA" id="ARBA00022771"/>
    </source>
</evidence>
<dbReference type="InterPro" id="IPR011992">
    <property type="entry name" value="EF-hand-dom_pair"/>
</dbReference>
<evidence type="ECO:0000256" key="11">
    <source>
        <dbReference type="PROSITE-ProRule" id="PRU00168"/>
    </source>
</evidence>
<dbReference type="SMART" id="SM00147">
    <property type="entry name" value="RasGEF"/>
    <property type="match status" value="1"/>
</dbReference>
<evidence type="ECO:0000256" key="12">
    <source>
        <dbReference type="SAM" id="Coils"/>
    </source>
</evidence>
<dbReference type="PROSITE" id="PS00479">
    <property type="entry name" value="ZF_DAG_PE_1"/>
    <property type="match status" value="1"/>
</dbReference>
<keyword evidence="18" id="KW-1185">Reference proteome</keyword>
<dbReference type="SUPFAM" id="SSF48366">
    <property type="entry name" value="Ras GEF"/>
    <property type="match status" value="1"/>
</dbReference>
<dbReference type="InterPro" id="IPR002219">
    <property type="entry name" value="PKC_DAG/PE"/>
</dbReference>
<feature type="compositionally biased region" description="Basic and acidic residues" evidence="13">
    <location>
        <begin position="24"/>
        <end position="37"/>
    </location>
</feature>
<evidence type="ECO:0000256" key="2">
    <source>
        <dbReference type="ARBA" id="ARBA00009566"/>
    </source>
</evidence>
<dbReference type="InterPro" id="IPR018247">
    <property type="entry name" value="EF_Hand_1_Ca_BS"/>
</dbReference>
<feature type="compositionally biased region" description="Low complexity" evidence="13">
    <location>
        <begin position="1180"/>
        <end position="1194"/>
    </location>
</feature>
<keyword evidence="8" id="KW-0862">Zinc</keyword>